<keyword evidence="14" id="KW-1185">Reference proteome</keyword>
<name>A0AAV4UDW3_9ARAC</name>
<sequence length="104" mass="12054">MSVAIETNINKCYFEYKFFLKNNYKSPYIMDSNVIRNRRLIDIVCSSWREEKLPDESIAVPASELPDPEPDNGNPQETLKEQEQKWTDLALNKINRTTPTASLS</sequence>
<protein>
    <recommendedName>
        <fullName evidence="4">Anaphase-promoting complex subunit 13</fullName>
    </recommendedName>
    <alternativeName>
        <fullName evidence="10">Cyclosome subunit 13</fullName>
    </alternativeName>
</protein>
<dbReference type="Proteomes" id="UP001054837">
    <property type="component" value="Unassembled WGS sequence"/>
</dbReference>
<dbReference type="GO" id="GO:0051301">
    <property type="term" value="P:cell division"/>
    <property type="evidence" value="ECO:0007669"/>
    <property type="project" value="UniProtKB-KW"/>
</dbReference>
<dbReference type="PANTHER" id="PTHR28672:SF1">
    <property type="entry name" value="ANAPHASE-PROMOTING COMPLEX SUBUNIT 13"/>
    <property type="match status" value="1"/>
</dbReference>
<dbReference type="GO" id="GO:0005680">
    <property type="term" value="C:anaphase-promoting complex"/>
    <property type="evidence" value="ECO:0007669"/>
    <property type="project" value="InterPro"/>
</dbReference>
<keyword evidence="5" id="KW-0132">Cell division</keyword>
<evidence type="ECO:0000256" key="11">
    <source>
        <dbReference type="ARBA" id="ARBA00045696"/>
    </source>
</evidence>
<keyword evidence="6" id="KW-0498">Mitosis</keyword>
<evidence type="ECO:0000256" key="8">
    <source>
        <dbReference type="ARBA" id="ARBA00023242"/>
    </source>
</evidence>
<evidence type="ECO:0000256" key="12">
    <source>
        <dbReference type="SAM" id="MobiDB-lite"/>
    </source>
</evidence>
<dbReference type="PANTHER" id="PTHR28672">
    <property type="entry name" value="ANAPHASE-PROMOTING COMPLEX SUBUNIT 13"/>
    <property type="match status" value="1"/>
</dbReference>
<feature type="region of interest" description="Disordered" evidence="12">
    <location>
        <begin position="55"/>
        <end position="104"/>
    </location>
</feature>
<comment type="function">
    <text evidence="11">Component of the anaphase promoting complex/cyclosome (APC/C), a cell cycle-regulated E3 ubiquitin ligase that controls progression through mitosis and the G1 phase of the cell cycle. The APC/C complex acts by mediating ubiquitination and subsequent degradation of target proteins: it mainly mediates the formation of 'Lys-11'-linked polyubiquitin chains and, to a lower extent, the formation of 'Lys-48'- and 'Lys-63'-linked polyubiquitin chains. The APC/C complex catalyzes assembly of branched 'Lys-11'-/'Lys-48'-linked branched ubiquitin chains on target proteins.</text>
</comment>
<dbReference type="Pfam" id="PF05839">
    <property type="entry name" value="Apc13p"/>
    <property type="match status" value="1"/>
</dbReference>
<evidence type="ECO:0000256" key="9">
    <source>
        <dbReference type="ARBA" id="ARBA00023306"/>
    </source>
</evidence>
<evidence type="ECO:0000256" key="5">
    <source>
        <dbReference type="ARBA" id="ARBA00022618"/>
    </source>
</evidence>
<accession>A0AAV4UDW3</accession>
<reference evidence="13 14" key="1">
    <citation type="submission" date="2021-06" db="EMBL/GenBank/DDBJ databases">
        <title>Caerostris darwini draft genome.</title>
        <authorList>
            <person name="Kono N."/>
            <person name="Arakawa K."/>
        </authorList>
    </citation>
    <scope>NUCLEOTIDE SEQUENCE [LARGE SCALE GENOMIC DNA]</scope>
</reference>
<evidence type="ECO:0000256" key="4">
    <source>
        <dbReference type="ARBA" id="ARBA00013935"/>
    </source>
</evidence>
<evidence type="ECO:0000256" key="2">
    <source>
        <dbReference type="ARBA" id="ARBA00004906"/>
    </source>
</evidence>
<comment type="similarity">
    <text evidence="3">Belongs to the APC13 family.</text>
</comment>
<gene>
    <name evidence="13" type="primary">Anapc13</name>
    <name evidence="13" type="ORF">CDAR_622031</name>
</gene>
<evidence type="ECO:0000256" key="10">
    <source>
        <dbReference type="ARBA" id="ARBA00031338"/>
    </source>
</evidence>
<organism evidence="13 14">
    <name type="scientific">Caerostris darwini</name>
    <dbReference type="NCBI Taxonomy" id="1538125"/>
    <lineage>
        <taxon>Eukaryota</taxon>
        <taxon>Metazoa</taxon>
        <taxon>Ecdysozoa</taxon>
        <taxon>Arthropoda</taxon>
        <taxon>Chelicerata</taxon>
        <taxon>Arachnida</taxon>
        <taxon>Araneae</taxon>
        <taxon>Araneomorphae</taxon>
        <taxon>Entelegynae</taxon>
        <taxon>Araneoidea</taxon>
        <taxon>Araneidae</taxon>
        <taxon>Caerostris</taxon>
    </lineage>
</organism>
<keyword evidence="9" id="KW-0131">Cell cycle</keyword>
<evidence type="ECO:0000256" key="7">
    <source>
        <dbReference type="ARBA" id="ARBA00022786"/>
    </source>
</evidence>
<keyword evidence="8" id="KW-0539">Nucleus</keyword>
<keyword evidence="7" id="KW-0833">Ubl conjugation pathway</keyword>
<evidence type="ECO:0000313" key="14">
    <source>
        <dbReference type="Proteomes" id="UP001054837"/>
    </source>
</evidence>
<dbReference type="GO" id="GO:0070979">
    <property type="term" value="P:protein K11-linked ubiquitination"/>
    <property type="evidence" value="ECO:0007669"/>
    <property type="project" value="TreeGrafter"/>
</dbReference>
<comment type="subcellular location">
    <subcellularLocation>
        <location evidence="1">Nucleus</location>
    </subcellularLocation>
</comment>
<feature type="compositionally biased region" description="Polar residues" evidence="12">
    <location>
        <begin position="94"/>
        <end position="104"/>
    </location>
</feature>
<proteinExistence type="inferred from homology"/>
<dbReference type="EMBL" id="BPLQ01011145">
    <property type="protein sequence ID" value="GIY55941.1"/>
    <property type="molecule type" value="Genomic_DNA"/>
</dbReference>
<evidence type="ECO:0000256" key="6">
    <source>
        <dbReference type="ARBA" id="ARBA00022776"/>
    </source>
</evidence>
<evidence type="ECO:0000256" key="3">
    <source>
        <dbReference type="ARBA" id="ARBA00006940"/>
    </source>
</evidence>
<evidence type="ECO:0000256" key="1">
    <source>
        <dbReference type="ARBA" id="ARBA00004123"/>
    </source>
</evidence>
<comment type="caution">
    <text evidence="13">The sequence shown here is derived from an EMBL/GenBank/DDBJ whole genome shotgun (WGS) entry which is preliminary data.</text>
</comment>
<dbReference type="AlphaFoldDB" id="A0AAV4UDW3"/>
<evidence type="ECO:0000313" key="13">
    <source>
        <dbReference type="EMBL" id="GIY55941.1"/>
    </source>
</evidence>
<comment type="pathway">
    <text evidence="2">Protein modification; protein ubiquitination.</text>
</comment>
<dbReference type="InterPro" id="IPR008401">
    <property type="entry name" value="Apc13"/>
</dbReference>